<accession>A0A2S4HGG7</accession>
<proteinExistence type="predicted"/>
<keyword evidence="1" id="KW-1133">Transmembrane helix</keyword>
<dbReference type="Proteomes" id="UP000237222">
    <property type="component" value="Unassembled WGS sequence"/>
</dbReference>
<dbReference type="AlphaFoldDB" id="A0A2S4HGG7"/>
<organism evidence="2 3">
    <name type="scientific">Zhongshania marina</name>
    <dbReference type="NCBI Taxonomy" id="2304603"/>
    <lineage>
        <taxon>Bacteria</taxon>
        <taxon>Pseudomonadati</taxon>
        <taxon>Pseudomonadota</taxon>
        <taxon>Gammaproteobacteria</taxon>
        <taxon>Cellvibrionales</taxon>
        <taxon>Spongiibacteraceae</taxon>
        <taxon>Zhongshania</taxon>
    </lineage>
</organism>
<keyword evidence="1" id="KW-0812">Transmembrane</keyword>
<name>A0A2S4HGG7_9GAMM</name>
<comment type="caution">
    <text evidence="2">The sequence shown here is derived from an EMBL/GenBank/DDBJ whole genome shotgun (WGS) entry which is preliminary data.</text>
</comment>
<protein>
    <submittedName>
        <fullName evidence="2">Uncharacterized protein</fullName>
    </submittedName>
</protein>
<sequence>MNCEICKCELTESSARYEMNIAHCKNCFGSAQAKEYILSKTALSKSASEANLPITADDEYSPLSLLLFLLSAIALLGGIFICAVMWPDATEHELKILTYTPSITWLITGVMQFSLYAALGQGLHYLKLISKSSKHTPPNN</sequence>
<feature type="transmembrane region" description="Helical" evidence="1">
    <location>
        <begin position="106"/>
        <end position="126"/>
    </location>
</feature>
<feature type="transmembrane region" description="Helical" evidence="1">
    <location>
        <begin position="65"/>
        <end position="86"/>
    </location>
</feature>
<keyword evidence="1" id="KW-0472">Membrane</keyword>
<evidence type="ECO:0000313" key="3">
    <source>
        <dbReference type="Proteomes" id="UP000237222"/>
    </source>
</evidence>
<dbReference type="EMBL" id="PQGG01000019">
    <property type="protein sequence ID" value="POP53092.1"/>
    <property type="molecule type" value="Genomic_DNA"/>
</dbReference>
<reference evidence="2" key="1">
    <citation type="submission" date="2018-01" db="EMBL/GenBank/DDBJ databases">
        <authorList>
            <person name="Yu X.-D."/>
        </authorList>
    </citation>
    <scope>NUCLEOTIDE SEQUENCE</scope>
    <source>
        <strain evidence="2">ZX-21</strain>
    </source>
</reference>
<evidence type="ECO:0000313" key="2">
    <source>
        <dbReference type="EMBL" id="POP53092.1"/>
    </source>
</evidence>
<gene>
    <name evidence="2" type="ORF">C0068_08350</name>
</gene>
<evidence type="ECO:0000256" key="1">
    <source>
        <dbReference type="SAM" id="Phobius"/>
    </source>
</evidence>